<dbReference type="InterPro" id="IPR005828">
    <property type="entry name" value="MFS_sugar_transport-like"/>
</dbReference>
<dbReference type="PANTHER" id="PTHR48021:SF1">
    <property type="entry name" value="GH07001P-RELATED"/>
    <property type="match status" value="1"/>
</dbReference>
<dbReference type="EMBL" id="MUJZ01055456">
    <property type="protein sequence ID" value="OTF72605.1"/>
    <property type="molecule type" value="Genomic_DNA"/>
</dbReference>
<evidence type="ECO:0000313" key="10">
    <source>
        <dbReference type="Proteomes" id="UP000194236"/>
    </source>
</evidence>
<evidence type="ECO:0000256" key="3">
    <source>
        <dbReference type="ARBA" id="ARBA00022989"/>
    </source>
</evidence>
<proteinExistence type="predicted"/>
<keyword evidence="2 7" id="KW-0812">Transmembrane</keyword>
<protein>
    <recommendedName>
        <fullName evidence="8">Major facilitator superfamily (MFS) profile domain-containing protein</fullName>
    </recommendedName>
</protein>
<dbReference type="Gene3D" id="1.20.1250.20">
    <property type="entry name" value="MFS general substrate transporter like domains"/>
    <property type="match status" value="1"/>
</dbReference>
<accession>A0A1Y3AZR7</accession>
<keyword evidence="3 7" id="KW-1133">Transmembrane helix</keyword>
<dbReference type="Proteomes" id="UP000194236">
    <property type="component" value="Unassembled WGS sequence"/>
</dbReference>
<keyword evidence="5" id="KW-0175">Coiled coil</keyword>
<dbReference type="InterPro" id="IPR036259">
    <property type="entry name" value="MFS_trans_sf"/>
</dbReference>
<evidence type="ECO:0000256" key="4">
    <source>
        <dbReference type="ARBA" id="ARBA00023136"/>
    </source>
</evidence>
<dbReference type="AlphaFoldDB" id="A0A1Y3AZR7"/>
<gene>
    <name evidence="9" type="ORF">BLA29_001067</name>
</gene>
<evidence type="ECO:0000256" key="5">
    <source>
        <dbReference type="SAM" id="Coils"/>
    </source>
</evidence>
<evidence type="ECO:0000313" key="9">
    <source>
        <dbReference type="EMBL" id="OTF72605.1"/>
    </source>
</evidence>
<organism evidence="9 10">
    <name type="scientific">Euroglyphus maynei</name>
    <name type="common">Mayne's house dust mite</name>
    <dbReference type="NCBI Taxonomy" id="6958"/>
    <lineage>
        <taxon>Eukaryota</taxon>
        <taxon>Metazoa</taxon>
        <taxon>Ecdysozoa</taxon>
        <taxon>Arthropoda</taxon>
        <taxon>Chelicerata</taxon>
        <taxon>Arachnida</taxon>
        <taxon>Acari</taxon>
        <taxon>Acariformes</taxon>
        <taxon>Sarcoptiformes</taxon>
        <taxon>Astigmata</taxon>
        <taxon>Psoroptidia</taxon>
        <taxon>Analgoidea</taxon>
        <taxon>Pyroglyphidae</taxon>
        <taxon>Pyroglyphinae</taxon>
        <taxon>Euroglyphus</taxon>
    </lineage>
</organism>
<dbReference type="OrthoDB" id="6339427at2759"/>
<feature type="transmembrane region" description="Helical" evidence="7">
    <location>
        <begin position="72"/>
        <end position="99"/>
    </location>
</feature>
<evidence type="ECO:0000256" key="1">
    <source>
        <dbReference type="ARBA" id="ARBA00004141"/>
    </source>
</evidence>
<name>A0A1Y3AZR7_EURMA</name>
<comment type="subcellular location">
    <subcellularLocation>
        <location evidence="1">Membrane</location>
        <topology evidence="1">Multi-pass membrane protein</topology>
    </subcellularLocation>
</comment>
<dbReference type="SUPFAM" id="SSF103473">
    <property type="entry name" value="MFS general substrate transporter"/>
    <property type="match status" value="1"/>
</dbReference>
<evidence type="ECO:0000256" key="6">
    <source>
        <dbReference type="SAM" id="MobiDB-lite"/>
    </source>
</evidence>
<comment type="caution">
    <text evidence="9">The sequence shown here is derived from an EMBL/GenBank/DDBJ whole genome shotgun (WGS) entry which is preliminary data.</text>
</comment>
<feature type="region of interest" description="Disordered" evidence="6">
    <location>
        <begin position="22"/>
        <end position="62"/>
    </location>
</feature>
<dbReference type="InterPro" id="IPR020846">
    <property type="entry name" value="MFS_dom"/>
</dbReference>
<evidence type="ECO:0000256" key="7">
    <source>
        <dbReference type="SAM" id="Phobius"/>
    </source>
</evidence>
<feature type="transmembrane region" description="Helical" evidence="7">
    <location>
        <begin position="208"/>
        <end position="226"/>
    </location>
</feature>
<feature type="transmembrane region" description="Helical" evidence="7">
    <location>
        <begin position="151"/>
        <end position="169"/>
    </location>
</feature>
<dbReference type="Pfam" id="PF00083">
    <property type="entry name" value="Sugar_tr"/>
    <property type="match status" value="1"/>
</dbReference>
<evidence type="ECO:0000256" key="2">
    <source>
        <dbReference type="ARBA" id="ARBA00022692"/>
    </source>
</evidence>
<feature type="compositionally biased region" description="Low complexity" evidence="6">
    <location>
        <begin position="27"/>
        <end position="50"/>
    </location>
</feature>
<keyword evidence="4 7" id="KW-0472">Membrane</keyword>
<reference evidence="9 10" key="1">
    <citation type="submission" date="2017-03" db="EMBL/GenBank/DDBJ databases">
        <title>Genome Survey of Euroglyphus maynei.</title>
        <authorList>
            <person name="Arlian L.G."/>
            <person name="Morgan M.S."/>
            <person name="Rider S.D."/>
        </authorList>
    </citation>
    <scope>NUCLEOTIDE SEQUENCE [LARGE SCALE GENOMIC DNA]</scope>
    <source>
        <strain evidence="9">Arlian Lab</strain>
        <tissue evidence="9">Whole body</tissue>
    </source>
</reference>
<dbReference type="InterPro" id="IPR050549">
    <property type="entry name" value="MFS_Trehalose_Transporter"/>
</dbReference>
<dbReference type="GO" id="GO:0022857">
    <property type="term" value="F:transmembrane transporter activity"/>
    <property type="evidence" value="ECO:0007669"/>
    <property type="project" value="InterPro"/>
</dbReference>
<evidence type="ECO:0000259" key="8">
    <source>
        <dbReference type="PROSITE" id="PS50850"/>
    </source>
</evidence>
<dbReference type="GO" id="GO:0016020">
    <property type="term" value="C:membrane"/>
    <property type="evidence" value="ECO:0007669"/>
    <property type="project" value="UniProtKB-SubCell"/>
</dbReference>
<sequence>MSTTPESGNHLLSIKLQSPSLAPKTMATTTATTSSTTTATTTGTAASSSGNELSNKKNLPPTPTRFKQEASFCMYLAAFSALLGAIGFGLGIGWSAPAFEQLSHNTSVPHLYEPRDLTLLTWISSSMPLTALFGALLSDSMVQRYGRRKSLIGYGVPFAIGWLFIIGSTNGYMLLIGRIILGLAIGALSGTAPSYIVDISTIKIRGTLGALFQLFIVTGILFAYVIGAFLPWRMASIVSITPTILQTILMYFMPEGPNWLLQNKRNDEAKKALTKIRGRNSEIEKEFEILMKESNQTTNNDGQA</sequence>
<dbReference type="PROSITE" id="PS50850">
    <property type="entry name" value="MFS"/>
    <property type="match status" value="1"/>
</dbReference>
<feature type="coiled-coil region" evidence="5">
    <location>
        <begin position="266"/>
        <end position="300"/>
    </location>
</feature>
<keyword evidence="10" id="KW-1185">Reference proteome</keyword>
<feature type="domain" description="Major facilitator superfamily (MFS) profile" evidence="8">
    <location>
        <begin position="73"/>
        <end position="304"/>
    </location>
</feature>
<dbReference type="PANTHER" id="PTHR48021">
    <property type="match status" value="1"/>
</dbReference>
<feature type="transmembrane region" description="Helical" evidence="7">
    <location>
        <begin position="119"/>
        <end position="139"/>
    </location>
</feature>
<feature type="transmembrane region" description="Helical" evidence="7">
    <location>
        <begin position="175"/>
        <end position="196"/>
    </location>
</feature>